<dbReference type="EMBL" id="CM000643">
    <property type="protein sequence ID" value="EED91035.1"/>
    <property type="molecule type" value="Genomic_DNA"/>
</dbReference>
<dbReference type="Gene3D" id="2.70.130.10">
    <property type="entry name" value="Mannose-6-phosphate receptor binding domain"/>
    <property type="match status" value="1"/>
</dbReference>
<dbReference type="RefSeq" id="XP_002290928.1">
    <property type="nucleotide sequence ID" value="XM_002290892.1"/>
</dbReference>
<evidence type="ECO:0000256" key="3">
    <source>
        <dbReference type="ARBA" id="ARBA00022824"/>
    </source>
</evidence>
<dbReference type="GO" id="GO:0036503">
    <property type="term" value="P:ERAD pathway"/>
    <property type="evidence" value="ECO:0007669"/>
    <property type="project" value="InterPro"/>
</dbReference>
<sequence>GWWSYEWCHNEHVRQFHVGIKEGGKNGGSYEGPIIKQTFDHGDMCDEVGSPRQISVELSCAKQWELMDIKEDSTCHYLIDVGVPELCQHP</sequence>
<dbReference type="InterPro" id="IPR036607">
    <property type="entry name" value="PRKCSH"/>
</dbReference>
<dbReference type="InterPro" id="IPR045149">
    <property type="entry name" value="OS-9-like"/>
</dbReference>
<organism evidence="6 7">
    <name type="scientific">Thalassiosira pseudonana</name>
    <name type="common">Marine diatom</name>
    <name type="synonym">Cyclotella nana</name>
    <dbReference type="NCBI Taxonomy" id="35128"/>
    <lineage>
        <taxon>Eukaryota</taxon>
        <taxon>Sar</taxon>
        <taxon>Stramenopiles</taxon>
        <taxon>Ochrophyta</taxon>
        <taxon>Bacillariophyta</taxon>
        <taxon>Coscinodiscophyceae</taxon>
        <taxon>Thalassiosirophycidae</taxon>
        <taxon>Thalassiosirales</taxon>
        <taxon>Thalassiosiraceae</taxon>
        <taxon>Thalassiosira</taxon>
    </lineage>
</organism>
<gene>
    <name evidence="6" type="ORF">THAPSDRAFT_19136</name>
</gene>
<dbReference type="GO" id="GO:0030968">
    <property type="term" value="P:endoplasmic reticulum unfolded protein response"/>
    <property type="evidence" value="ECO:0007669"/>
    <property type="project" value="InterPro"/>
</dbReference>
<proteinExistence type="predicted"/>
<dbReference type="InParanoid" id="B8C507"/>
<evidence type="ECO:0000313" key="6">
    <source>
        <dbReference type="EMBL" id="EED91035.1"/>
    </source>
</evidence>
<dbReference type="InterPro" id="IPR009011">
    <property type="entry name" value="Man6P_isomerase_rcpt-bd_dom_sf"/>
</dbReference>
<dbReference type="STRING" id="35128.B8C507"/>
<dbReference type="PaxDb" id="35128-Thaps19136"/>
<reference evidence="6 7" key="1">
    <citation type="journal article" date="2004" name="Science">
        <title>The genome of the diatom Thalassiosira pseudonana: ecology, evolution, and metabolism.</title>
        <authorList>
            <person name="Armbrust E.V."/>
            <person name="Berges J.A."/>
            <person name="Bowler C."/>
            <person name="Green B.R."/>
            <person name="Martinez D."/>
            <person name="Putnam N.H."/>
            <person name="Zhou S."/>
            <person name="Allen A.E."/>
            <person name="Apt K.E."/>
            <person name="Bechner M."/>
            <person name="Brzezinski M.A."/>
            <person name="Chaal B.K."/>
            <person name="Chiovitti A."/>
            <person name="Davis A.K."/>
            <person name="Demarest M.S."/>
            <person name="Detter J.C."/>
            <person name="Glavina T."/>
            <person name="Goodstein D."/>
            <person name="Hadi M.Z."/>
            <person name="Hellsten U."/>
            <person name="Hildebrand M."/>
            <person name="Jenkins B.D."/>
            <person name="Jurka J."/>
            <person name="Kapitonov V.V."/>
            <person name="Kroger N."/>
            <person name="Lau W.W."/>
            <person name="Lane T.W."/>
            <person name="Larimer F.W."/>
            <person name="Lippmeier J.C."/>
            <person name="Lucas S."/>
            <person name="Medina M."/>
            <person name="Montsant A."/>
            <person name="Obornik M."/>
            <person name="Parker M.S."/>
            <person name="Palenik B."/>
            <person name="Pazour G.J."/>
            <person name="Richardson P.M."/>
            <person name="Rynearson T.A."/>
            <person name="Saito M.A."/>
            <person name="Schwartz D.C."/>
            <person name="Thamatrakoln K."/>
            <person name="Valentin K."/>
            <person name="Vardi A."/>
            <person name="Wilkerson F.P."/>
            <person name="Rokhsar D.S."/>
        </authorList>
    </citation>
    <scope>NUCLEOTIDE SEQUENCE [LARGE SCALE GENOMIC DNA]</scope>
    <source>
        <strain evidence="6 7">CCMP1335</strain>
    </source>
</reference>
<protein>
    <recommendedName>
        <fullName evidence="5">MRH domain-containing protein</fullName>
    </recommendedName>
</protein>
<evidence type="ECO:0000259" key="5">
    <source>
        <dbReference type="PROSITE" id="PS51914"/>
    </source>
</evidence>
<accession>B8C507</accession>
<dbReference type="InterPro" id="IPR044865">
    <property type="entry name" value="MRH_dom"/>
</dbReference>
<name>B8C507_THAPS</name>
<dbReference type="GeneID" id="7448385"/>
<dbReference type="KEGG" id="tps:THAPSDRAFT_19136"/>
<reference evidence="6 7" key="2">
    <citation type="journal article" date="2008" name="Nature">
        <title>The Phaeodactylum genome reveals the evolutionary history of diatom genomes.</title>
        <authorList>
            <person name="Bowler C."/>
            <person name="Allen A.E."/>
            <person name="Badger J.H."/>
            <person name="Grimwood J."/>
            <person name="Jabbari K."/>
            <person name="Kuo A."/>
            <person name="Maheswari U."/>
            <person name="Martens C."/>
            <person name="Maumus F."/>
            <person name="Otillar R.P."/>
            <person name="Rayko E."/>
            <person name="Salamov A."/>
            <person name="Vandepoele K."/>
            <person name="Beszteri B."/>
            <person name="Gruber A."/>
            <person name="Heijde M."/>
            <person name="Katinka M."/>
            <person name="Mock T."/>
            <person name="Valentin K."/>
            <person name="Verret F."/>
            <person name="Berges J.A."/>
            <person name="Brownlee C."/>
            <person name="Cadoret J.P."/>
            <person name="Chiovitti A."/>
            <person name="Choi C.J."/>
            <person name="Coesel S."/>
            <person name="De Martino A."/>
            <person name="Detter J.C."/>
            <person name="Durkin C."/>
            <person name="Falciatore A."/>
            <person name="Fournet J."/>
            <person name="Haruta M."/>
            <person name="Huysman M.J."/>
            <person name="Jenkins B.D."/>
            <person name="Jiroutova K."/>
            <person name="Jorgensen R.E."/>
            <person name="Joubert Y."/>
            <person name="Kaplan A."/>
            <person name="Kroger N."/>
            <person name="Kroth P.G."/>
            <person name="La Roche J."/>
            <person name="Lindquist E."/>
            <person name="Lommer M."/>
            <person name="Martin-Jezequel V."/>
            <person name="Lopez P.J."/>
            <person name="Lucas S."/>
            <person name="Mangogna M."/>
            <person name="McGinnis K."/>
            <person name="Medlin L.K."/>
            <person name="Montsant A."/>
            <person name="Oudot-Le Secq M.P."/>
            <person name="Napoli C."/>
            <person name="Obornik M."/>
            <person name="Parker M.S."/>
            <person name="Petit J.L."/>
            <person name="Porcel B.M."/>
            <person name="Poulsen N."/>
            <person name="Robison M."/>
            <person name="Rychlewski L."/>
            <person name="Rynearson T.A."/>
            <person name="Schmutz J."/>
            <person name="Shapiro H."/>
            <person name="Siaut M."/>
            <person name="Stanley M."/>
            <person name="Sussman M.R."/>
            <person name="Taylor A.R."/>
            <person name="Vardi A."/>
            <person name="von Dassow P."/>
            <person name="Vyverman W."/>
            <person name="Willis A."/>
            <person name="Wyrwicz L.S."/>
            <person name="Rokhsar D.S."/>
            <person name="Weissenbach J."/>
            <person name="Armbrust E.V."/>
            <person name="Green B.R."/>
            <person name="Van de Peer Y."/>
            <person name="Grigoriev I.V."/>
        </authorList>
    </citation>
    <scope>NUCLEOTIDE SEQUENCE [LARGE SCALE GENOMIC DNA]</scope>
    <source>
        <strain evidence="6 7">CCMP1335</strain>
    </source>
</reference>
<evidence type="ECO:0000313" key="7">
    <source>
        <dbReference type="Proteomes" id="UP000001449"/>
    </source>
</evidence>
<dbReference type="PANTHER" id="PTHR15414">
    <property type="entry name" value="OS-9-RELATED"/>
    <property type="match status" value="1"/>
</dbReference>
<dbReference type="Proteomes" id="UP000001449">
    <property type="component" value="Chromosome 6"/>
</dbReference>
<dbReference type="HOGENOM" id="CLU_2447480_0_0_1"/>
<feature type="domain" description="MRH" evidence="5">
    <location>
        <begin position="1"/>
        <end position="89"/>
    </location>
</feature>
<feature type="non-terminal residue" evidence="6">
    <location>
        <position position="1"/>
    </location>
</feature>
<keyword evidence="4" id="KW-1015">Disulfide bond</keyword>
<evidence type="ECO:0000256" key="2">
    <source>
        <dbReference type="ARBA" id="ARBA00022729"/>
    </source>
</evidence>
<dbReference type="PROSITE" id="PS51914">
    <property type="entry name" value="MRH"/>
    <property type="match status" value="1"/>
</dbReference>
<dbReference type="AlphaFoldDB" id="B8C507"/>
<feature type="non-terminal residue" evidence="6">
    <location>
        <position position="90"/>
    </location>
</feature>
<dbReference type="PANTHER" id="PTHR15414:SF0">
    <property type="entry name" value="ENDOPLASMIC RETICULUM LECTIN 1"/>
    <property type="match status" value="1"/>
</dbReference>
<evidence type="ECO:0000256" key="1">
    <source>
        <dbReference type="ARBA" id="ARBA00004240"/>
    </source>
</evidence>
<dbReference type="eggNOG" id="KOG3394">
    <property type="taxonomic scope" value="Eukaryota"/>
</dbReference>
<evidence type="ECO:0000256" key="4">
    <source>
        <dbReference type="ARBA" id="ARBA00023157"/>
    </source>
</evidence>
<dbReference type="GO" id="GO:0005783">
    <property type="term" value="C:endoplasmic reticulum"/>
    <property type="evidence" value="ECO:0007669"/>
    <property type="project" value="UniProtKB-SubCell"/>
</dbReference>
<keyword evidence="3" id="KW-0256">Endoplasmic reticulum</keyword>
<comment type="subcellular location">
    <subcellularLocation>
        <location evidence="1">Endoplasmic reticulum</location>
    </subcellularLocation>
</comment>
<keyword evidence="7" id="KW-1185">Reference proteome</keyword>
<keyword evidence="2" id="KW-0732">Signal</keyword>
<dbReference type="Pfam" id="PF13015">
    <property type="entry name" value="PRKCSH_1"/>
    <property type="match status" value="1"/>
</dbReference>